<dbReference type="InterPro" id="IPR000595">
    <property type="entry name" value="cNMP-bd_dom"/>
</dbReference>
<dbReference type="SUPFAM" id="SSF51206">
    <property type="entry name" value="cAMP-binding domain-like"/>
    <property type="match status" value="1"/>
</dbReference>
<dbReference type="CDD" id="cd00038">
    <property type="entry name" value="CAP_ED"/>
    <property type="match status" value="1"/>
</dbReference>
<proteinExistence type="predicted"/>
<dbReference type="PANTHER" id="PTHR47823">
    <property type="entry name" value="ION_TRANS DOMAIN-CONTAINING PROTEIN"/>
    <property type="match status" value="1"/>
</dbReference>
<organism evidence="3 4">
    <name type="scientific">Candidatus Contendobacter odensis Run_B_J11</name>
    <dbReference type="NCBI Taxonomy" id="1400861"/>
    <lineage>
        <taxon>Bacteria</taxon>
        <taxon>Pseudomonadati</taxon>
        <taxon>Pseudomonadota</taxon>
        <taxon>Gammaproteobacteria</taxon>
        <taxon>Candidatus Competibacteraceae</taxon>
        <taxon>Candidatus Contendibacter</taxon>
    </lineage>
</organism>
<dbReference type="Proteomes" id="UP000019184">
    <property type="component" value="Unassembled WGS sequence"/>
</dbReference>
<evidence type="ECO:0000313" key="4">
    <source>
        <dbReference type="Proteomes" id="UP000019184"/>
    </source>
</evidence>
<protein>
    <recommendedName>
        <fullName evidence="2">Cyclic nucleotide-binding domain-containing protein</fullName>
    </recommendedName>
</protein>
<name>A0A7U7GFG1_9GAMM</name>
<reference evidence="3 4" key="1">
    <citation type="journal article" date="2014" name="ISME J.">
        <title>Candidatus Competibacter-lineage genomes retrieved from metagenomes reveal functional metabolic diversity.</title>
        <authorList>
            <person name="McIlroy S.J."/>
            <person name="Albertsen M."/>
            <person name="Andresen E.K."/>
            <person name="Saunders A.M."/>
            <person name="Kristiansen R."/>
            <person name="Stokholm-Bjerregaard M."/>
            <person name="Nielsen K.L."/>
            <person name="Nielsen P.H."/>
        </authorList>
    </citation>
    <scope>NUCLEOTIDE SEQUENCE [LARGE SCALE GENOMIC DNA]</scope>
    <source>
        <strain evidence="3 4">Run_B_J11</strain>
    </source>
</reference>
<dbReference type="OrthoDB" id="6881322at2"/>
<dbReference type="RefSeq" id="WP_051498122.1">
    <property type="nucleotide sequence ID" value="NZ_CBTK010000298.1"/>
</dbReference>
<accession>A0A7U7GFG1</accession>
<dbReference type="InterPro" id="IPR018488">
    <property type="entry name" value="cNMP-bd_CS"/>
</dbReference>
<dbReference type="EMBL" id="CBTK010000298">
    <property type="protein sequence ID" value="CDH47398.1"/>
    <property type="molecule type" value="Genomic_DNA"/>
</dbReference>
<comment type="caution">
    <text evidence="3">The sequence shown here is derived from an EMBL/GenBank/DDBJ whole genome shotgun (WGS) entry which is preliminary data.</text>
</comment>
<dbReference type="PANTHER" id="PTHR47823:SF9">
    <property type="entry name" value="CHROMOSOME UNDETERMINED SCAFFOLD_10, WHOLE GENOME SHOTGUN SEQUENCE"/>
    <property type="match status" value="1"/>
</dbReference>
<dbReference type="PROSITE" id="PS50042">
    <property type="entry name" value="CNMP_BINDING_3"/>
    <property type="match status" value="1"/>
</dbReference>
<dbReference type="InterPro" id="IPR018490">
    <property type="entry name" value="cNMP-bd_dom_sf"/>
</dbReference>
<keyword evidence="1" id="KW-0175">Coiled coil</keyword>
<dbReference type="Gene3D" id="2.60.120.10">
    <property type="entry name" value="Jelly Rolls"/>
    <property type="match status" value="1"/>
</dbReference>
<feature type="domain" description="Cyclic nucleotide-binding" evidence="2">
    <location>
        <begin position="22"/>
        <end position="120"/>
    </location>
</feature>
<dbReference type="PROSITE" id="PS00888">
    <property type="entry name" value="CNMP_BINDING_1"/>
    <property type="match status" value="1"/>
</dbReference>
<keyword evidence="4" id="KW-1185">Reference proteome</keyword>
<gene>
    <name evidence="3" type="ORF">BN874_80088</name>
</gene>
<dbReference type="InterPro" id="IPR014710">
    <property type="entry name" value="RmlC-like_jellyroll"/>
</dbReference>
<evidence type="ECO:0000259" key="2">
    <source>
        <dbReference type="PROSITE" id="PS50042"/>
    </source>
</evidence>
<dbReference type="SMART" id="SM00100">
    <property type="entry name" value="cNMP"/>
    <property type="match status" value="1"/>
</dbReference>
<dbReference type="Pfam" id="PF00027">
    <property type="entry name" value="cNMP_binding"/>
    <property type="match status" value="1"/>
</dbReference>
<feature type="coiled-coil region" evidence="1">
    <location>
        <begin position="144"/>
        <end position="194"/>
    </location>
</feature>
<dbReference type="AlphaFoldDB" id="A0A7U7GFG1"/>
<sequence length="216" mass="24387">MQIYKSGPALGDMTDKFRQIPFLKAFGDRYLHEILNASRMIIYEPDELIIPEGAFGDRLYVLISGKVRVVKQKNPVASLDQVGDLFGELSALGDETRTASVFATATTWCLEFNPGALQKLPAVDRDACHALLYRYIAEVVAQRLKKTTDELVLAARELEVTRRKLAELRRDSGRESWDDELDLAINQLRRTKEKLALLGRASEAMPTQPEIRLELP</sequence>
<evidence type="ECO:0000256" key="1">
    <source>
        <dbReference type="SAM" id="Coils"/>
    </source>
</evidence>
<evidence type="ECO:0000313" key="3">
    <source>
        <dbReference type="EMBL" id="CDH47398.1"/>
    </source>
</evidence>